<accession>A0A6I5A2G6</accession>
<evidence type="ECO:0000313" key="2">
    <source>
        <dbReference type="EMBL" id="MYL34872.1"/>
    </source>
</evidence>
<proteinExistence type="predicted"/>
<dbReference type="RefSeq" id="WP_160909947.1">
    <property type="nucleotide sequence ID" value="NZ_WMEQ01000012.1"/>
</dbReference>
<feature type="transmembrane region" description="Helical" evidence="1">
    <location>
        <begin position="89"/>
        <end position="111"/>
    </location>
</feature>
<evidence type="ECO:0000313" key="3">
    <source>
        <dbReference type="Proteomes" id="UP000468638"/>
    </source>
</evidence>
<keyword evidence="1" id="KW-1133">Transmembrane helix</keyword>
<dbReference type="Proteomes" id="UP000468638">
    <property type="component" value="Unassembled WGS sequence"/>
</dbReference>
<comment type="caution">
    <text evidence="2">The sequence shown here is derived from an EMBL/GenBank/DDBJ whole genome shotgun (WGS) entry which is preliminary data.</text>
</comment>
<evidence type="ECO:0000256" key="1">
    <source>
        <dbReference type="SAM" id="Phobius"/>
    </source>
</evidence>
<dbReference type="OrthoDB" id="1955013at2"/>
<gene>
    <name evidence="2" type="ORF">GLW05_14855</name>
</gene>
<name>A0A6I5A2G6_9BACI</name>
<organism evidence="2 3">
    <name type="scientific">Pontibacillus yanchengensis</name>
    <dbReference type="NCBI Taxonomy" id="462910"/>
    <lineage>
        <taxon>Bacteria</taxon>
        <taxon>Bacillati</taxon>
        <taxon>Bacillota</taxon>
        <taxon>Bacilli</taxon>
        <taxon>Bacillales</taxon>
        <taxon>Bacillaceae</taxon>
        <taxon>Pontibacillus</taxon>
    </lineage>
</organism>
<reference evidence="2 3" key="1">
    <citation type="submission" date="2019-11" db="EMBL/GenBank/DDBJ databases">
        <title>Genome sequences of 17 halophilic strains isolated from different environments.</title>
        <authorList>
            <person name="Furrow R.E."/>
        </authorList>
    </citation>
    <scope>NUCLEOTIDE SEQUENCE [LARGE SCALE GENOMIC DNA]</scope>
    <source>
        <strain evidence="2 3">22514_16_FS</strain>
    </source>
</reference>
<sequence length="151" mass="17189">MKHVTEDFIQLYINGQLQEQEQLQLEAHFEQCDTCFDMYLEQLDVADTTSPLSEQFTNDTAQTIINQHPTFQTPSKTFSAQPSKQRNTFIHYVVAAGFTLLLMMSGVFQYMTDSFNQDGIKKGPSLSGQLMEKTGSLLDQLTFEEEGNNNE</sequence>
<protein>
    <submittedName>
        <fullName evidence="2">Uncharacterized protein</fullName>
    </submittedName>
</protein>
<dbReference type="AlphaFoldDB" id="A0A6I5A2G6"/>
<dbReference type="EMBL" id="WMEQ01000012">
    <property type="protein sequence ID" value="MYL34872.1"/>
    <property type="molecule type" value="Genomic_DNA"/>
</dbReference>
<keyword evidence="1" id="KW-0812">Transmembrane</keyword>
<keyword evidence="1" id="KW-0472">Membrane</keyword>